<dbReference type="AlphaFoldDB" id="A0A087VX15"/>
<reference evidence="3" key="2">
    <citation type="submission" date="2015-11" db="EMBL/GenBank/DDBJ databases">
        <authorList>
            <person name="Zhang Y."/>
            <person name="Guo Z."/>
        </authorList>
    </citation>
    <scope>NUCLEOTIDE SEQUENCE</scope>
</reference>
<organism evidence="3 4">
    <name type="scientific">Echinococcus multilocularis</name>
    <name type="common">Fox tapeworm</name>
    <dbReference type="NCBI Taxonomy" id="6211"/>
    <lineage>
        <taxon>Eukaryota</taxon>
        <taxon>Metazoa</taxon>
        <taxon>Spiralia</taxon>
        <taxon>Lophotrochozoa</taxon>
        <taxon>Platyhelminthes</taxon>
        <taxon>Cestoda</taxon>
        <taxon>Eucestoda</taxon>
        <taxon>Cyclophyllidea</taxon>
        <taxon>Taeniidae</taxon>
        <taxon>Echinococcus</taxon>
    </lineage>
</organism>
<reference evidence="3" key="1">
    <citation type="journal article" date="2013" name="Nature">
        <title>The genomes of four tapeworm species reveal adaptations to parasitism.</title>
        <authorList>
            <person name="Tsai I.J."/>
            <person name="Zarowiecki M."/>
            <person name="Holroyd N."/>
            <person name="Garciarrubio A."/>
            <person name="Sanchez-Flores A."/>
            <person name="Brooks K.L."/>
            <person name="Tracey A."/>
            <person name="Bobes R.J."/>
            <person name="Fragoso G."/>
            <person name="Sciutto E."/>
            <person name="Aslett M."/>
            <person name="Beasley H."/>
            <person name="Bennett H.M."/>
            <person name="Cai J."/>
            <person name="Camicia F."/>
            <person name="Clark R."/>
            <person name="Cucher M."/>
            <person name="De Silva N."/>
            <person name="Day T.A."/>
            <person name="Deplazes P."/>
            <person name="Estrada K."/>
            <person name="Fernandez C."/>
            <person name="Holland P.W."/>
            <person name="Hou J."/>
            <person name="Hu S."/>
            <person name="Huckvale T."/>
            <person name="Hung S.S."/>
            <person name="Kamenetzky L."/>
            <person name="Keane J.A."/>
            <person name="Kiss F."/>
            <person name="Koziol U."/>
            <person name="Lambert O."/>
            <person name="Liu K."/>
            <person name="Luo X."/>
            <person name="Luo Y."/>
            <person name="Macchiaroli N."/>
            <person name="Nichol S."/>
            <person name="Paps J."/>
            <person name="Parkinson J."/>
            <person name="Pouchkina-Stantcheva N."/>
            <person name="Riddiford N."/>
            <person name="Rosenzvit M."/>
            <person name="Salinas G."/>
            <person name="Wasmuth J.D."/>
            <person name="Zamanian M."/>
            <person name="Zheng Y."/>
            <person name="Cai X."/>
            <person name="Soberon X."/>
            <person name="Olson P.D."/>
            <person name="Laclette J.P."/>
            <person name="Brehm K."/>
            <person name="Berriman M."/>
            <person name="Garciarrubio A."/>
            <person name="Bobes R.J."/>
            <person name="Fragoso G."/>
            <person name="Sanchez-Flores A."/>
            <person name="Estrada K."/>
            <person name="Cevallos M.A."/>
            <person name="Morett E."/>
            <person name="Gonzalez V."/>
            <person name="Portillo T."/>
            <person name="Ochoa-Leyva A."/>
            <person name="Jose M.V."/>
            <person name="Sciutto E."/>
            <person name="Landa A."/>
            <person name="Jimenez L."/>
            <person name="Valdes V."/>
            <person name="Carrero J.C."/>
            <person name="Larralde C."/>
            <person name="Morales-Montor J."/>
            <person name="Limon-Lason J."/>
            <person name="Soberon X."/>
            <person name="Laclette J.P."/>
        </authorList>
    </citation>
    <scope>NUCLEOTIDE SEQUENCE [LARGE SCALE GENOMIC DNA]</scope>
</reference>
<name>A0A087VX15_ECHMU</name>
<dbReference type="InterPro" id="IPR043785">
    <property type="entry name" value="DUF5727"/>
</dbReference>
<accession>A0A087VX15</accession>
<dbReference type="Pfam" id="PF18997">
    <property type="entry name" value="DUF5727"/>
    <property type="match status" value="1"/>
</dbReference>
<evidence type="ECO:0000259" key="2">
    <source>
        <dbReference type="Pfam" id="PF18997"/>
    </source>
</evidence>
<keyword evidence="4" id="KW-1185">Reference proteome</keyword>
<feature type="chain" id="PRO_5006541657" evidence="1">
    <location>
        <begin position="17"/>
        <end position="293"/>
    </location>
</feature>
<evidence type="ECO:0000256" key="1">
    <source>
        <dbReference type="SAM" id="SignalP"/>
    </source>
</evidence>
<gene>
    <name evidence="3" type="ORF">EmuJ_000032300</name>
</gene>
<sequence length="293" mass="32315">MLKIIAVVLCVAYCTGERSPELWGSRVVGTPSGPSNTMSYFFHNQLAILVSNKESVGELTIEDGQCMVNGTIWGSPCTEGNHAANITVKDVSSQNRLDIFTTRDFTTPFSTTVFAPYCEFPKPDKDEVDVQTSFPLSRFVKGQKSFELAFAIGGADSNGTAHFVVNGERACEWRGHKLVENNTDLCTDLEANRTSDLRVFRVILPTTSDKPFASFIWGYYTSYLTVTVDFTQSGTSPEVAECSSKFAVVRLIPKSPSCHQWHSIASKAFHATENGCVSQVLQRCLSCFVHIVF</sequence>
<evidence type="ECO:0000313" key="4">
    <source>
        <dbReference type="Proteomes" id="UP000017246"/>
    </source>
</evidence>
<keyword evidence="1" id="KW-0732">Signal</keyword>
<evidence type="ECO:0000313" key="3">
    <source>
        <dbReference type="EMBL" id="CDI96652.2"/>
    </source>
</evidence>
<feature type="domain" description="DUF5727" evidence="2">
    <location>
        <begin position="58"/>
        <end position="245"/>
    </location>
</feature>
<dbReference type="Proteomes" id="UP000017246">
    <property type="component" value="Unassembled WGS sequence"/>
</dbReference>
<feature type="signal peptide" evidence="1">
    <location>
        <begin position="1"/>
        <end position="16"/>
    </location>
</feature>
<proteinExistence type="predicted"/>
<protein>
    <submittedName>
        <fullName evidence="3">Diagnostic antigen gp50</fullName>
    </submittedName>
</protein>
<dbReference type="EMBL" id="LN902777">
    <property type="protein sequence ID" value="CDI96652.2"/>
    <property type="molecule type" value="Genomic_DNA"/>
</dbReference>